<evidence type="ECO:0000313" key="3">
    <source>
        <dbReference type="EMBL" id="MDQ0288290.1"/>
    </source>
</evidence>
<feature type="domain" description="Gfo/Idh/MocA-like oxidoreductase N-terminal" evidence="1">
    <location>
        <begin position="8"/>
        <end position="126"/>
    </location>
</feature>
<sequence length="343" mass="37568">MRQGKYGCAVWGCGWVASGHINAYLRHPACEVVALGSRSSSSIEAKQKEFGIATAAYTDFAALLADERVDIVSICTPNNQHAQECIMAAKAGKHVFIEKPIAIREEDLPAMIAAVEGAGVKSMVGFILRFKPLVAMQRRLVQEGELGRVFMANVDYWFGRERPGWMKHRDDCGGAFILAGCHSVDMARYIVGADICEVRGDAAMVGDYYEYPPVETAQVRFSNGALGVFTCSLVGCNPYTANIHVLGEKGTIMNDRFYLRRFAGQADYFTIDTGSKNSGNVYDHPFPAMVGHFIDCIREDRESPHNLRDAVNAHLACLAIRKSADAKGQKILIDNDTCTLALA</sequence>
<dbReference type="SUPFAM" id="SSF55347">
    <property type="entry name" value="Glyceraldehyde-3-phosphate dehydrogenase-like, C-terminal domain"/>
    <property type="match status" value="1"/>
</dbReference>
<proteinExistence type="predicted"/>
<dbReference type="RefSeq" id="WP_307259611.1">
    <property type="nucleotide sequence ID" value="NZ_JAUSVL010000001.1"/>
</dbReference>
<dbReference type="Gene3D" id="3.30.360.10">
    <property type="entry name" value="Dihydrodipicolinate Reductase, domain 2"/>
    <property type="match status" value="1"/>
</dbReference>
<dbReference type="InterPro" id="IPR055170">
    <property type="entry name" value="GFO_IDH_MocA-like_dom"/>
</dbReference>
<name>A0AAE3VD53_9BACT</name>
<dbReference type="GO" id="GO:0000166">
    <property type="term" value="F:nucleotide binding"/>
    <property type="evidence" value="ECO:0007669"/>
    <property type="project" value="InterPro"/>
</dbReference>
<protein>
    <submittedName>
        <fullName evidence="3">Dehydrogenase</fullName>
    </submittedName>
</protein>
<gene>
    <name evidence="3" type="ORF">J3R75_000397</name>
</gene>
<evidence type="ECO:0000259" key="1">
    <source>
        <dbReference type="Pfam" id="PF01408"/>
    </source>
</evidence>
<dbReference type="InterPro" id="IPR052515">
    <property type="entry name" value="Gfo/Idh/MocA_Oxidoreductase"/>
</dbReference>
<feature type="domain" description="GFO/IDH/MocA-like oxidoreductase" evidence="2">
    <location>
        <begin position="138"/>
        <end position="252"/>
    </location>
</feature>
<dbReference type="Proteomes" id="UP001238163">
    <property type="component" value="Unassembled WGS sequence"/>
</dbReference>
<dbReference type="EMBL" id="JAUSVL010000001">
    <property type="protein sequence ID" value="MDQ0288290.1"/>
    <property type="molecule type" value="Genomic_DNA"/>
</dbReference>
<dbReference type="Gene3D" id="3.40.50.720">
    <property type="entry name" value="NAD(P)-binding Rossmann-like Domain"/>
    <property type="match status" value="1"/>
</dbReference>
<evidence type="ECO:0000313" key="4">
    <source>
        <dbReference type="Proteomes" id="UP001238163"/>
    </source>
</evidence>
<dbReference type="InterPro" id="IPR000683">
    <property type="entry name" value="Gfo/Idh/MocA-like_OxRdtase_N"/>
</dbReference>
<dbReference type="InterPro" id="IPR036291">
    <property type="entry name" value="NAD(P)-bd_dom_sf"/>
</dbReference>
<keyword evidence="4" id="KW-1185">Reference proteome</keyword>
<dbReference type="PANTHER" id="PTHR43249:SF1">
    <property type="entry name" value="D-GLUCOSIDE 3-DEHYDROGENASE"/>
    <property type="match status" value="1"/>
</dbReference>
<dbReference type="SUPFAM" id="SSF51735">
    <property type="entry name" value="NAD(P)-binding Rossmann-fold domains"/>
    <property type="match status" value="1"/>
</dbReference>
<reference evidence="3" key="1">
    <citation type="submission" date="2023-07" db="EMBL/GenBank/DDBJ databases">
        <title>Genomic Encyclopedia of Type Strains, Phase IV (KMG-IV): sequencing the most valuable type-strain genomes for metagenomic binning, comparative biology and taxonomic classification.</title>
        <authorList>
            <person name="Goeker M."/>
        </authorList>
    </citation>
    <scope>NUCLEOTIDE SEQUENCE</scope>
    <source>
        <strain evidence="3">DSM 24202</strain>
    </source>
</reference>
<evidence type="ECO:0000259" key="2">
    <source>
        <dbReference type="Pfam" id="PF22725"/>
    </source>
</evidence>
<comment type="caution">
    <text evidence="3">The sequence shown here is derived from an EMBL/GenBank/DDBJ whole genome shotgun (WGS) entry which is preliminary data.</text>
</comment>
<dbReference type="Pfam" id="PF01408">
    <property type="entry name" value="GFO_IDH_MocA"/>
    <property type="match status" value="1"/>
</dbReference>
<accession>A0AAE3VD53</accession>
<dbReference type="AlphaFoldDB" id="A0AAE3VD53"/>
<dbReference type="Pfam" id="PF22725">
    <property type="entry name" value="GFO_IDH_MocA_C3"/>
    <property type="match status" value="1"/>
</dbReference>
<organism evidence="3 4">
    <name type="scientific">Oligosphaera ethanolica</name>
    <dbReference type="NCBI Taxonomy" id="760260"/>
    <lineage>
        <taxon>Bacteria</taxon>
        <taxon>Pseudomonadati</taxon>
        <taxon>Lentisphaerota</taxon>
        <taxon>Oligosphaeria</taxon>
        <taxon>Oligosphaerales</taxon>
        <taxon>Oligosphaeraceae</taxon>
        <taxon>Oligosphaera</taxon>
    </lineage>
</organism>
<dbReference type="PANTHER" id="PTHR43249">
    <property type="entry name" value="UDP-N-ACETYL-2-AMINO-2-DEOXY-D-GLUCURONATE OXIDASE"/>
    <property type="match status" value="1"/>
</dbReference>